<gene>
    <name evidence="3" type="ORF">DSM5745_06801</name>
</gene>
<evidence type="ECO:0000256" key="1">
    <source>
        <dbReference type="PROSITE-ProRule" id="PRU00409"/>
    </source>
</evidence>
<dbReference type="RefSeq" id="XP_026603121.1">
    <property type="nucleotide sequence ID" value="XM_026748817.1"/>
</dbReference>
<dbReference type="GO" id="GO:0046872">
    <property type="term" value="F:metal ion binding"/>
    <property type="evidence" value="ECO:0007669"/>
    <property type="project" value="InterPro"/>
</dbReference>
<dbReference type="STRING" id="1810919.A0A3D8RRY3"/>
<keyword evidence="4" id="KW-1185">Reference proteome</keyword>
<dbReference type="GeneID" id="38117171"/>
<dbReference type="Proteomes" id="UP000256690">
    <property type="component" value="Unassembled WGS sequence"/>
</dbReference>
<feature type="domain" description="ATP-grasp" evidence="2">
    <location>
        <begin position="185"/>
        <end position="382"/>
    </location>
</feature>
<name>A0A3D8RRY3_9EURO</name>
<dbReference type="AlphaFoldDB" id="A0A3D8RRY3"/>
<dbReference type="SUPFAM" id="SSF56059">
    <property type="entry name" value="Glutathione synthetase ATP-binding domain-like"/>
    <property type="match status" value="1"/>
</dbReference>
<evidence type="ECO:0000313" key="3">
    <source>
        <dbReference type="EMBL" id="RDW76809.1"/>
    </source>
</evidence>
<dbReference type="GO" id="GO:0005524">
    <property type="term" value="F:ATP binding"/>
    <property type="evidence" value="ECO:0007669"/>
    <property type="project" value="UniProtKB-UniRule"/>
</dbReference>
<evidence type="ECO:0000259" key="2">
    <source>
        <dbReference type="PROSITE" id="PS50975"/>
    </source>
</evidence>
<keyword evidence="1" id="KW-0547">Nucleotide-binding</keyword>
<comment type="caution">
    <text evidence="3">The sequence shown here is derived from an EMBL/GenBank/DDBJ whole genome shotgun (WGS) entry which is preliminary data.</text>
</comment>
<dbReference type="Gene3D" id="3.30.470.20">
    <property type="entry name" value="ATP-grasp fold, B domain"/>
    <property type="match status" value="1"/>
</dbReference>
<sequence length="490" mass="54002">MADPFFHKHIPKNTLLIALSLLILPITATLTIATLLCSYVSGASPQKSASNAPGTKTILVTGVSMTKGLVIARILARNTPHRIIGADTEPALIPFTCPGRYSRAVGKFYRLDCPAPDNPKPYIDSLLSVIRKEGVHLWISCSSVVGAVEDGEVMATARREFGCHFEAIQFDAGTVRKFHEKDAFMAYIAGLGLAVPESHRCTSVDEVERALDNAGEKKRFIMKPIGVNDKARGQMMTLLPLEAGRDTSCYLRGLGISPSSPFILQQYIPGSEYCTHSLVVRGDVKAFVACPSSDMLMHYAALPHDSALSVKMLEFTRRVAEDGGPDFTGHLSFDFLVDGDGADAALYPIECNPRAHTAVVLFQDTPEMAGAYLSCFETKKGQSGGRDVVVPKSPRYSYYWLGHDLVTLFIMPLLVWLCGRAGGPLVDVGSNIAMFRDHLLYWRDGTWIPWDPLPFFMLYHVYWPAKLVDCLVRGGEWSRVNVSTTKMFER</sequence>
<dbReference type="InterPro" id="IPR011761">
    <property type="entry name" value="ATP-grasp"/>
</dbReference>
<evidence type="ECO:0000313" key="4">
    <source>
        <dbReference type="Proteomes" id="UP000256690"/>
    </source>
</evidence>
<keyword evidence="1" id="KW-0067">ATP-binding</keyword>
<dbReference type="PROSITE" id="PS50975">
    <property type="entry name" value="ATP_GRASP"/>
    <property type="match status" value="1"/>
</dbReference>
<proteinExistence type="predicted"/>
<dbReference type="Gene3D" id="3.40.50.20">
    <property type="match status" value="1"/>
</dbReference>
<protein>
    <recommendedName>
        <fullName evidence="2">ATP-grasp domain-containing protein</fullName>
    </recommendedName>
</protein>
<accession>A0A3D8RRY3</accession>
<dbReference type="OrthoDB" id="186626at2759"/>
<reference evidence="3 4" key="1">
    <citation type="journal article" date="2018" name="IMA Fungus">
        <title>IMA Genome-F 9: Draft genome sequence of Annulohypoxylon stygium, Aspergillus mulundensis, Berkeleyomyces basicola (syn. Thielaviopsis basicola), Ceratocystis smalleyi, two Cercospora beticola strains, Coleophoma cylindrospora, Fusarium fracticaudum, Phialophora cf. hyalina, and Morchella septimelata.</title>
        <authorList>
            <person name="Wingfield B.D."/>
            <person name="Bills G.F."/>
            <person name="Dong Y."/>
            <person name="Huang W."/>
            <person name="Nel W.J."/>
            <person name="Swalarsk-Parry B.S."/>
            <person name="Vaghefi N."/>
            <person name="Wilken P.M."/>
            <person name="An Z."/>
            <person name="de Beer Z.W."/>
            <person name="De Vos L."/>
            <person name="Chen L."/>
            <person name="Duong T.A."/>
            <person name="Gao Y."/>
            <person name="Hammerbacher A."/>
            <person name="Kikkert J.R."/>
            <person name="Li Y."/>
            <person name="Li H."/>
            <person name="Li K."/>
            <person name="Li Q."/>
            <person name="Liu X."/>
            <person name="Ma X."/>
            <person name="Naidoo K."/>
            <person name="Pethybridge S.J."/>
            <person name="Sun J."/>
            <person name="Steenkamp E.T."/>
            <person name="van der Nest M.A."/>
            <person name="van Wyk S."/>
            <person name="Wingfield M.J."/>
            <person name="Xiong C."/>
            <person name="Yue Q."/>
            <person name="Zhang X."/>
        </authorList>
    </citation>
    <scope>NUCLEOTIDE SEQUENCE [LARGE SCALE GENOMIC DNA]</scope>
    <source>
        <strain evidence="3 4">DSM 5745</strain>
    </source>
</reference>
<dbReference type="EMBL" id="PVWQ01000007">
    <property type="protein sequence ID" value="RDW76809.1"/>
    <property type="molecule type" value="Genomic_DNA"/>
</dbReference>
<organism evidence="3 4">
    <name type="scientific">Aspergillus mulundensis</name>
    <dbReference type="NCBI Taxonomy" id="1810919"/>
    <lineage>
        <taxon>Eukaryota</taxon>
        <taxon>Fungi</taxon>
        <taxon>Dikarya</taxon>
        <taxon>Ascomycota</taxon>
        <taxon>Pezizomycotina</taxon>
        <taxon>Eurotiomycetes</taxon>
        <taxon>Eurotiomycetidae</taxon>
        <taxon>Eurotiales</taxon>
        <taxon>Aspergillaceae</taxon>
        <taxon>Aspergillus</taxon>
        <taxon>Aspergillus subgen. Nidulantes</taxon>
    </lineage>
</organism>